<feature type="transmembrane region" description="Helical" evidence="1">
    <location>
        <begin position="67"/>
        <end position="84"/>
    </location>
</feature>
<name>A0A0E9U7S1_ANGAN</name>
<keyword evidence="1" id="KW-0472">Membrane</keyword>
<reference evidence="2" key="1">
    <citation type="submission" date="2014-11" db="EMBL/GenBank/DDBJ databases">
        <authorList>
            <person name="Amaro Gonzalez C."/>
        </authorList>
    </citation>
    <scope>NUCLEOTIDE SEQUENCE</scope>
</reference>
<evidence type="ECO:0000256" key="1">
    <source>
        <dbReference type="SAM" id="Phobius"/>
    </source>
</evidence>
<protein>
    <submittedName>
        <fullName evidence="2">Uncharacterized protein</fullName>
    </submittedName>
</protein>
<keyword evidence="1" id="KW-0812">Transmembrane</keyword>
<sequence>MIQPQEYMCTNGCHSPRSFRSAACTYHFRNKGTCSLMRKQCCSSYKGNAKQNRLALLLYTDEPNRNGTYHVYMVFVGVFAAIVVSF</sequence>
<keyword evidence="1" id="KW-1133">Transmembrane helix</keyword>
<organism evidence="2">
    <name type="scientific">Anguilla anguilla</name>
    <name type="common">European freshwater eel</name>
    <name type="synonym">Muraena anguilla</name>
    <dbReference type="NCBI Taxonomy" id="7936"/>
    <lineage>
        <taxon>Eukaryota</taxon>
        <taxon>Metazoa</taxon>
        <taxon>Chordata</taxon>
        <taxon>Craniata</taxon>
        <taxon>Vertebrata</taxon>
        <taxon>Euteleostomi</taxon>
        <taxon>Actinopterygii</taxon>
        <taxon>Neopterygii</taxon>
        <taxon>Teleostei</taxon>
        <taxon>Anguilliformes</taxon>
        <taxon>Anguillidae</taxon>
        <taxon>Anguilla</taxon>
    </lineage>
</organism>
<proteinExistence type="predicted"/>
<reference evidence="2" key="2">
    <citation type="journal article" date="2015" name="Fish Shellfish Immunol.">
        <title>Early steps in the European eel (Anguilla anguilla)-Vibrio vulnificus interaction in the gills: Role of the RtxA13 toxin.</title>
        <authorList>
            <person name="Callol A."/>
            <person name="Pajuelo D."/>
            <person name="Ebbesson L."/>
            <person name="Teles M."/>
            <person name="MacKenzie S."/>
            <person name="Amaro C."/>
        </authorList>
    </citation>
    <scope>NUCLEOTIDE SEQUENCE</scope>
</reference>
<accession>A0A0E9U7S1</accession>
<dbReference type="AlphaFoldDB" id="A0A0E9U7S1"/>
<evidence type="ECO:0000313" key="2">
    <source>
        <dbReference type="EMBL" id="JAH61003.1"/>
    </source>
</evidence>
<dbReference type="EMBL" id="GBXM01047574">
    <property type="protein sequence ID" value="JAH61003.1"/>
    <property type="molecule type" value="Transcribed_RNA"/>
</dbReference>